<reference evidence="2 3" key="1">
    <citation type="submission" date="2024-09" db="EMBL/GenBank/DDBJ databases">
        <authorList>
            <person name="Sun Q."/>
            <person name="Mori K."/>
        </authorList>
    </citation>
    <scope>NUCLEOTIDE SEQUENCE [LARGE SCALE GENOMIC DNA]</scope>
    <source>
        <strain evidence="2 3">CCM 7609</strain>
    </source>
</reference>
<feature type="compositionally biased region" description="Polar residues" evidence="1">
    <location>
        <begin position="10"/>
        <end position="23"/>
    </location>
</feature>
<keyword evidence="3" id="KW-1185">Reference proteome</keyword>
<protein>
    <submittedName>
        <fullName evidence="2">Uncharacterized protein</fullName>
    </submittedName>
</protein>
<comment type="caution">
    <text evidence="2">The sequence shown here is derived from an EMBL/GenBank/DDBJ whole genome shotgun (WGS) entry which is preliminary data.</text>
</comment>
<name>A0ABV5FWJ0_9MICC</name>
<organism evidence="2 3">
    <name type="scientific">Citricoccus parietis</name>
    <dbReference type="NCBI Taxonomy" id="592307"/>
    <lineage>
        <taxon>Bacteria</taxon>
        <taxon>Bacillati</taxon>
        <taxon>Actinomycetota</taxon>
        <taxon>Actinomycetes</taxon>
        <taxon>Micrococcales</taxon>
        <taxon>Micrococcaceae</taxon>
        <taxon>Citricoccus</taxon>
    </lineage>
</organism>
<feature type="region of interest" description="Disordered" evidence="1">
    <location>
        <begin position="1"/>
        <end position="108"/>
    </location>
</feature>
<evidence type="ECO:0000313" key="3">
    <source>
        <dbReference type="Proteomes" id="UP001589575"/>
    </source>
</evidence>
<evidence type="ECO:0000313" key="2">
    <source>
        <dbReference type="EMBL" id="MFB9071057.1"/>
    </source>
</evidence>
<sequence length="108" mass="11512">MGPRKPNTEPRGTSRSSPSTANRAPNRLLSPRVRMADSASPWSAEGTLTRGSPAAHAELARCSSGTGDIEQALERDRTGEDPAVVGEQDRGQRRSQHPARRGVDGVLV</sequence>
<dbReference type="EMBL" id="JBHMFI010000001">
    <property type="protein sequence ID" value="MFB9071057.1"/>
    <property type="molecule type" value="Genomic_DNA"/>
</dbReference>
<proteinExistence type="predicted"/>
<accession>A0ABV5FWJ0</accession>
<dbReference type="Proteomes" id="UP001589575">
    <property type="component" value="Unassembled WGS sequence"/>
</dbReference>
<gene>
    <name evidence="2" type="ORF">ACFFX0_07575</name>
</gene>
<evidence type="ECO:0000256" key="1">
    <source>
        <dbReference type="SAM" id="MobiDB-lite"/>
    </source>
</evidence>